<dbReference type="EMBL" id="AGNL01042521">
    <property type="protein sequence ID" value="EJK50951.1"/>
    <property type="molecule type" value="Genomic_DNA"/>
</dbReference>
<comment type="caution">
    <text evidence="3">The sequence shown here is derived from an EMBL/GenBank/DDBJ whole genome shotgun (WGS) entry which is preliminary data.</text>
</comment>
<dbReference type="PANTHER" id="PTHR36220:SF1">
    <property type="entry name" value="GAMMA TUBULIN COMPLEX COMPONENT C-TERMINAL DOMAIN-CONTAINING PROTEIN"/>
    <property type="match status" value="1"/>
</dbReference>
<feature type="compositionally biased region" description="Basic and acidic residues" evidence="2">
    <location>
        <begin position="193"/>
        <end position="204"/>
    </location>
</feature>
<feature type="non-terminal residue" evidence="3">
    <location>
        <position position="204"/>
    </location>
</feature>
<sequence length="204" mass="22044">MPNGAAYDYFGESVALYEDTIVVGASIDSNDNRWQSGSAHVFVRSGEEWTHQAKLLAPDGAAGDYFGDSVAIYKDTIVVSSPFDDDNKQSAHVFVRSGDEWIHQTKLLTPDGEFHDLFGESVAWESVAIYQDTIVVVASGDDGNGNISCPAHVFVVRVQTAGAPWCRQECTASVVGKSPTKPPDQAEIPRAQADGERPDARLDP</sequence>
<reference evidence="3 4" key="1">
    <citation type="journal article" date="2012" name="Genome Biol.">
        <title>Genome and low-iron response of an oceanic diatom adapted to chronic iron limitation.</title>
        <authorList>
            <person name="Lommer M."/>
            <person name="Specht M."/>
            <person name="Roy A.S."/>
            <person name="Kraemer L."/>
            <person name="Andreson R."/>
            <person name="Gutowska M.A."/>
            <person name="Wolf J."/>
            <person name="Bergner S.V."/>
            <person name="Schilhabel M.B."/>
            <person name="Klostermeier U.C."/>
            <person name="Beiko R.G."/>
            <person name="Rosenstiel P."/>
            <person name="Hippler M."/>
            <person name="Laroche J."/>
        </authorList>
    </citation>
    <scope>NUCLEOTIDE SEQUENCE [LARGE SCALE GENOMIC DNA]</scope>
    <source>
        <strain evidence="3 4">CCMP1005</strain>
    </source>
</reference>
<organism evidence="3 4">
    <name type="scientific">Thalassiosira oceanica</name>
    <name type="common">Marine diatom</name>
    <dbReference type="NCBI Taxonomy" id="159749"/>
    <lineage>
        <taxon>Eukaryota</taxon>
        <taxon>Sar</taxon>
        <taxon>Stramenopiles</taxon>
        <taxon>Ochrophyta</taxon>
        <taxon>Bacillariophyta</taxon>
        <taxon>Coscinodiscophyceae</taxon>
        <taxon>Thalassiosirophycidae</taxon>
        <taxon>Thalassiosirales</taxon>
        <taxon>Thalassiosiraceae</taxon>
        <taxon>Thalassiosira</taxon>
    </lineage>
</organism>
<dbReference type="Pfam" id="PF14312">
    <property type="entry name" value="FG-GAP_2"/>
    <property type="match status" value="3"/>
</dbReference>
<dbReference type="SUPFAM" id="SSF69318">
    <property type="entry name" value="Integrin alpha N-terminal domain"/>
    <property type="match status" value="1"/>
</dbReference>
<dbReference type="Gene3D" id="2.130.10.130">
    <property type="entry name" value="Integrin alpha, N-terminal"/>
    <property type="match status" value="1"/>
</dbReference>
<name>K0RPX7_THAOC</name>
<proteinExistence type="predicted"/>
<dbReference type="InterPro" id="IPR028994">
    <property type="entry name" value="Integrin_alpha_N"/>
</dbReference>
<dbReference type="InterPro" id="IPR013517">
    <property type="entry name" value="FG-GAP"/>
</dbReference>
<keyword evidence="4" id="KW-1185">Reference proteome</keyword>
<protein>
    <recommendedName>
        <fullName evidence="5">Sialidase domain-containing protein</fullName>
    </recommendedName>
</protein>
<evidence type="ECO:0000256" key="1">
    <source>
        <dbReference type="ARBA" id="ARBA00022729"/>
    </source>
</evidence>
<evidence type="ECO:0008006" key="5">
    <source>
        <dbReference type="Google" id="ProtNLM"/>
    </source>
</evidence>
<evidence type="ECO:0000256" key="2">
    <source>
        <dbReference type="SAM" id="MobiDB-lite"/>
    </source>
</evidence>
<feature type="region of interest" description="Disordered" evidence="2">
    <location>
        <begin position="173"/>
        <end position="204"/>
    </location>
</feature>
<dbReference type="OrthoDB" id="188207at2759"/>
<accession>K0RPX7</accession>
<evidence type="ECO:0000313" key="4">
    <source>
        <dbReference type="Proteomes" id="UP000266841"/>
    </source>
</evidence>
<dbReference type="AlphaFoldDB" id="K0RPX7"/>
<evidence type="ECO:0000313" key="3">
    <source>
        <dbReference type="EMBL" id="EJK50951.1"/>
    </source>
</evidence>
<dbReference type="Proteomes" id="UP000266841">
    <property type="component" value="Unassembled WGS sequence"/>
</dbReference>
<dbReference type="PANTHER" id="PTHR36220">
    <property type="entry name" value="UNNAMED PRODUCT"/>
    <property type="match status" value="1"/>
</dbReference>
<keyword evidence="1" id="KW-0732">Signal</keyword>
<gene>
    <name evidence="3" type="ORF">THAOC_29931</name>
</gene>